<reference evidence="1 2" key="1">
    <citation type="submission" date="2023-08" db="EMBL/GenBank/DDBJ databases">
        <title>Black Yeasts Isolated from many extreme environments.</title>
        <authorList>
            <person name="Coleine C."/>
            <person name="Stajich J.E."/>
            <person name="Selbmann L."/>
        </authorList>
    </citation>
    <scope>NUCLEOTIDE SEQUENCE [LARGE SCALE GENOMIC DNA]</scope>
    <source>
        <strain evidence="1 2">CCFEE 5885</strain>
    </source>
</reference>
<accession>A0ABR0KGS7</accession>
<protein>
    <submittedName>
        <fullName evidence="1">Uncharacterized protein</fullName>
    </submittedName>
</protein>
<keyword evidence="2" id="KW-1185">Reference proteome</keyword>
<evidence type="ECO:0000313" key="2">
    <source>
        <dbReference type="Proteomes" id="UP001345013"/>
    </source>
</evidence>
<proteinExistence type="predicted"/>
<comment type="caution">
    <text evidence="1">The sequence shown here is derived from an EMBL/GenBank/DDBJ whole genome shotgun (WGS) entry which is preliminary data.</text>
</comment>
<dbReference type="Proteomes" id="UP001345013">
    <property type="component" value="Unassembled WGS sequence"/>
</dbReference>
<dbReference type="EMBL" id="JAVRRG010000029">
    <property type="protein sequence ID" value="KAK5095248.1"/>
    <property type="molecule type" value="Genomic_DNA"/>
</dbReference>
<sequence length="261" mass="29083">MTSRAGLSPEDEAKIQQYLESPDPSLFSKEHVVDVVKETGDMVIVRAATLPENDRGVALSWDHIITLGPLFFSAPHAGSMSTASITTGHTRVDALARESRLTILLHEFLHVESVANLYDMPITKDEIDAAMERWLNNSRPQAGLVHIPPTLANPEYDFLSQYKVIRRESLLHHCTLYNCMRPKTAARIQDLPGYDARQDLWARKHGDWTPENAKKLLEALHTMVEEAGIDLDRILKETGIDIQDGRGAVATNALNNMGPAE</sequence>
<name>A0ABR0KGS7_9EURO</name>
<evidence type="ECO:0000313" key="1">
    <source>
        <dbReference type="EMBL" id="KAK5095248.1"/>
    </source>
</evidence>
<organism evidence="1 2">
    <name type="scientific">Lithohypha guttulata</name>
    <dbReference type="NCBI Taxonomy" id="1690604"/>
    <lineage>
        <taxon>Eukaryota</taxon>
        <taxon>Fungi</taxon>
        <taxon>Dikarya</taxon>
        <taxon>Ascomycota</taxon>
        <taxon>Pezizomycotina</taxon>
        <taxon>Eurotiomycetes</taxon>
        <taxon>Chaetothyriomycetidae</taxon>
        <taxon>Chaetothyriales</taxon>
        <taxon>Trichomeriaceae</taxon>
        <taxon>Lithohypha</taxon>
    </lineage>
</organism>
<gene>
    <name evidence="1" type="ORF">LTR24_003215</name>
</gene>